<keyword evidence="6" id="KW-1185">Reference proteome</keyword>
<gene>
    <name evidence="5" type="ORF">RT717_25825</name>
</gene>
<protein>
    <submittedName>
        <fullName evidence="5">Gfo/Idh/MocA family oxidoreductase</fullName>
    </submittedName>
</protein>
<dbReference type="SUPFAM" id="SSF55347">
    <property type="entry name" value="Glyceraldehyde-3-phosphate dehydrogenase-like, C-terminal domain"/>
    <property type="match status" value="1"/>
</dbReference>
<comment type="similarity">
    <text evidence="1">Belongs to the Gfo/Idh/MocA family.</text>
</comment>
<keyword evidence="2" id="KW-0560">Oxidoreductase</keyword>
<dbReference type="Pfam" id="PF01408">
    <property type="entry name" value="GFO_IDH_MocA"/>
    <property type="match status" value="1"/>
</dbReference>
<dbReference type="Gene3D" id="3.30.360.10">
    <property type="entry name" value="Dihydrodipicolinate Reductase, domain 2"/>
    <property type="match status" value="1"/>
</dbReference>
<feature type="domain" description="Gfo/Idh/MocA-like oxidoreductase N-terminal" evidence="3">
    <location>
        <begin position="5"/>
        <end position="120"/>
    </location>
</feature>
<evidence type="ECO:0000259" key="4">
    <source>
        <dbReference type="Pfam" id="PF22725"/>
    </source>
</evidence>
<evidence type="ECO:0000313" key="5">
    <source>
        <dbReference type="EMBL" id="WOK06498.1"/>
    </source>
</evidence>
<evidence type="ECO:0000256" key="1">
    <source>
        <dbReference type="ARBA" id="ARBA00010928"/>
    </source>
</evidence>
<dbReference type="InterPro" id="IPR050984">
    <property type="entry name" value="Gfo/Idh/MocA_domain"/>
</dbReference>
<dbReference type="InterPro" id="IPR000683">
    <property type="entry name" value="Gfo/Idh/MocA-like_OxRdtase_N"/>
</dbReference>
<dbReference type="Gene3D" id="3.40.50.720">
    <property type="entry name" value="NAD(P)-binding Rossmann-like Domain"/>
    <property type="match status" value="1"/>
</dbReference>
<evidence type="ECO:0000313" key="6">
    <source>
        <dbReference type="Proteomes" id="UP001302349"/>
    </source>
</evidence>
<sequence>MNTYRWGIVGLGRIAHKFAEALKVIPTAQLVAVASRDRKNAEAFAERFEAKTFYDNYEDLILDKEVDIVYIATTHPSHASLAKACLRFGKPVLCEKPFAMNYQQAKEVYEVARESGVFIMEALWTRFLPSMKRVIEIVKKEEIGHVVSIQADFGFKAPYDPGARLFNKELGGGALLDVGIYPVFLTTALLGEPTKIQASGVIGPTGVDEQCAMLLEYDNGAIACLSCSIISNNTQVASINGSKSRIQIDQPFWGQTNINIFTDWKPRGLVKFDYPSNGLNYQIAEVHKCLDEGKTESDLWSYGDSLLVLKTLDRIREKIGLKYEADV</sequence>
<dbReference type="InterPro" id="IPR036291">
    <property type="entry name" value="NAD(P)-bd_dom_sf"/>
</dbReference>
<dbReference type="Proteomes" id="UP001302349">
    <property type="component" value="Chromosome"/>
</dbReference>
<dbReference type="InterPro" id="IPR055170">
    <property type="entry name" value="GFO_IDH_MocA-like_dom"/>
</dbReference>
<accession>A0ABZ0IN83</accession>
<dbReference type="PANTHER" id="PTHR22604">
    <property type="entry name" value="OXIDOREDUCTASES"/>
    <property type="match status" value="1"/>
</dbReference>
<name>A0ABZ0IN83_9BACT</name>
<dbReference type="RefSeq" id="WP_317489218.1">
    <property type="nucleotide sequence ID" value="NZ_CP136051.1"/>
</dbReference>
<proteinExistence type="inferred from homology"/>
<dbReference type="Pfam" id="PF22725">
    <property type="entry name" value="GFO_IDH_MocA_C3"/>
    <property type="match status" value="1"/>
</dbReference>
<dbReference type="SUPFAM" id="SSF51735">
    <property type="entry name" value="NAD(P)-binding Rossmann-fold domains"/>
    <property type="match status" value="1"/>
</dbReference>
<dbReference type="PANTHER" id="PTHR22604:SF105">
    <property type="entry name" value="TRANS-1,2-DIHYDROBENZENE-1,2-DIOL DEHYDROGENASE"/>
    <property type="match status" value="1"/>
</dbReference>
<feature type="domain" description="GFO/IDH/MocA-like oxidoreductase" evidence="4">
    <location>
        <begin position="132"/>
        <end position="246"/>
    </location>
</feature>
<evidence type="ECO:0000259" key="3">
    <source>
        <dbReference type="Pfam" id="PF01408"/>
    </source>
</evidence>
<reference evidence="5 6" key="1">
    <citation type="journal article" date="2023" name="Microbiol. Resour. Announc.">
        <title>Complete Genome Sequence of Imperialibacter roseus strain P4T.</title>
        <authorList>
            <person name="Tizabi D.R."/>
            <person name="Bachvaroff T."/>
            <person name="Hill R.T."/>
        </authorList>
    </citation>
    <scope>NUCLEOTIDE SEQUENCE [LARGE SCALE GENOMIC DNA]</scope>
    <source>
        <strain evidence="5 6">P4T</strain>
    </source>
</reference>
<evidence type="ECO:0000256" key="2">
    <source>
        <dbReference type="ARBA" id="ARBA00023002"/>
    </source>
</evidence>
<organism evidence="5 6">
    <name type="scientific">Imperialibacter roseus</name>
    <dbReference type="NCBI Taxonomy" id="1324217"/>
    <lineage>
        <taxon>Bacteria</taxon>
        <taxon>Pseudomonadati</taxon>
        <taxon>Bacteroidota</taxon>
        <taxon>Cytophagia</taxon>
        <taxon>Cytophagales</taxon>
        <taxon>Flammeovirgaceae</taxon>
        <taxon>Imperialibacter</taxon>
    </lineage>
</organism>
<dbReference type="EMBL" id="CP136051">
    <property type="protein sequence ID" value="WOK06498.1"/>
    <property type="molecule type" value="Genomic_DNA"/>
</dbReference>